<evidence type="ECO:0000256" key="2">
    <source>
        <dbReference type="SAM" id="Phobius"/>
    </source>
</evidence>
<dbReference type="Proteomes" id="UP000325255">
    <property type="component" value="Unassembled WGS sequence"/>
</dbReference>
<evidence type="ECO:0000256" key="1">
    <source>
        <dbReference type="SAM" id="Coils"/>
    </source>
</evidence>
<feature type="transmembrane region" description="Helical" evidence="2">
    <location>
        <begin position="82"/>
        <end position="104"/>
    </location>
</feature>
<dbReference type="RefSeq" id="WP_150043450.1">
    <property type="nucleotide sequence ID" value="NZ_OW485601.1"/>
</dbReference>
<dbReference type="AlphaFoldDB" id="A0A5M6IMQ8"/>
<dbReference type="EMBL" id="VWPK01000048">
    <property type="protein sequence ID" value="KAA5609522.1"/>
    <property type="molecule type" value="Genomic_DNA"/>
</dbReference>
<proteinExistence type="predicted"/>
<protein>
    <submittedName>
        <fullName evidence="3">PhnA-like protein</fullName>
    </submittedName>
</protein>
<keyword evidence="4" id="KW-1185">Reference proteome</keyword>
<gene>
    <name evidence="3" type="ORF">F1189_23595</name>
</gene>
<evidence type="ECO:0000313" key="3">
    <source>
        <dbReference type="EMBL" id="KAA5609522.1"/>
    </source>
</evidence>
<keyword evidence="2" id="KW-0812">Transmembrane</keyword>
<sequence length="303" mass="31377">MAVQHDPAYAGTYAQETIVPDDRRTFLLNRVSWGAILAGVVAALVVQILLNLLGIGIGAWSLDAANAADNPTASTFSITAGIWWTISGIIASFAGGIVAGRLCGAARANTARWHGLVTWCTTTFIVFWLLTSTVGAMLGGTLNALGNALGGAGRTAASAVTGITQNTDGNALENRVRQLVNPNETQNVQDSVLAYVRASVNGDQQAADTARDRAVDSLARAANISPDEARTRINQATQQYQQTLEQAKQRAAAAAEATRKGIATAGLFGFVALLLGAVASWFGGGIGTPLRETAVATDAAGRL</sequence>
<comment type="caution">
    <text evidence="3">The sequence shown here is derived from an EMBL/GenBank/DDBJ whole genome shotgun (WGS) entry which is preliminary data.</text>
</comment>
<keyword evidence="2" id="KW-1133">Transmembrane helix</keyword>
<feature type="transmembrane region" description="Helical" evidence="2">
    <location>
        <begin position="262"/>
        <end position="282"/>
    </location>
</feature>
<dbReference type="OrthoDB" id="7276301at2"/>
<evidence type="ECO:0000313" key="4">
    <source>
        <dbReference type="Proteomes" id="UP000325255"/>
    </source>
</evidence>
<name>A0A5M6IMQ8_9PROT</name>
<reference evidence="3 4" key="1">
    <citation type="submission" date="2019-09" db="EMBL/GenBank/DDBJ databases">
        <title>Genome sequence of Rhodovastum atsumiense, a diverse member of the Acetobacteraceae family of non-sulfur purple photosynthetic bacteria.</title>
        <authorList>
            <person name="Meyer T."/>
            <person name="Kyndt J."/>
        </authorList>
    </citation>
    <scope>NUCLEOTIDE SEQUENCE [LARGE SCALE GENOMIC DNA]</scope>
    <source>
        <strain evidence="3 4">DSM 21279</strain>
    </source>
</reference>
<accession>A0A5M6IMQ8</accession>
<keyword evidence="2" id="KW-0472">Membrane</keyword>
<keyword evidence="1" id="KW-0175">Coiled coil</keyword>
<feature type="transmembrane region" description="Helical" evidence="2">
    <location>
        <begin position="33"/>
        <end position="62"/>
    </location>
</feature>
<feature type="coiled-coil region" evidence="1">
    <location>
        <begin position="230"/>
        <end position="257"/>
    </location>
</feature>
<organism evidence="3 4">
    <name type="scientific">Rhodovastum atsumiense</name>
    <dbReference type="NCBI Taxonomy" id="504468"/>
    <lineage>
        <taxon>Bacteria</taxon>
        <taxon>Pseudomonadati</taxon>
        <taxon>Pseudomonadota</taxon>
        <taxon>Alphaproteobacteria</taxon>
        <taxon>Acetobacterales</taxon>
        <taxon>Acetobacteraceae</taxon>
        <taxon>Rhodovastum</taxon>
    </lineage>
</organism>
<feature type="transmembrane region" description="Helical" evidence="2">
    <location>
        <begin position="116"/>
        <end position="138"/>
    </location>
</feature>